<dbReference type="GO" id="GO:0003849">
    <property type="term" value="F:3-deoxy-7-phosphoheptulonate synthase activity"/>
    <property type="evidence" value="ECO:0007669"/>
    <property type="project" value="UniProtKB-EC"/>
</dbReference>
<gene>
    <name evidence="2" type="primary">dhs</name>
    <name evidence="2" type="ORF">I553_3435</name>
</gene>
<accession>X7ZWG7</accession>
<dbReference type="AlphaFoldDB" id="X7ZWG7"/>
<keyword evidence="2" id="KW-0808">Transferase</keyword>
<evidence type="ECO:0000313" key="2">
    <source>
        <dbReference type="EMBL" id="EUA23947.1"/>
    </source>
</evidence>
<protein>
    <submittedName>
        <fullName evidence="2">Phospho-2-dehydro-3-deoxyheptonate aldolase domain protein</fullName>
        <ecNumber evidence="2">2.5.1.54</ecNumber>
    </submittedName>
</protein>
<dbReference type="EMBL" id="JAOB01000068">
    <property type="protein sequence ID" value="EUA23947.1"/>
    <property type="molecule type" value="Genomic_DNA"/>
</dbReference>
<feature type="compositionally biased region" description="Basic residues" evidence="1">
    <location>
        <begin position="43"/>
        <end position="57"/>
    </location>
</feature>
<reference evidence="2" key="1">
    <citation type="submission" date="2014-01" db="EMBL/GenBank/DDBJ databases">
        <authorList>
            <person name="Brown-Elliot B."/>
            <person name="Wallace R."/>
            <person name="Lenaerts A."/>
            <person name="Ordway D."/>
            <person name="DeGroote M.A."/>
            <person name="Parker T."/>
            <person name="Sizemore C."/>
            <person name="Tallon L.J."/>
            <person name="Sadzewicz L.K."/>
            <person name="Sengamalay N."/>
            <person name="Fraser C.M."/>
            <person name="Hine E."/>
            <person name="Shefchek K.A."/>
            <person name="Das S.P."/>
            <person name="Tettelin H."/>
        </authorList>
    </citation>
    <scope>NUCLEOTIDE SEQUENCE [LARGE SCALE GENOMIC DNA]</scope>
    <source>
        <strain evidence="2">4042</strain>
    </source>
</reference>
<sequence>MNWTVDIPIDQLPALPPLPPELRPGWTLHWRNRPPSSPPGRPTKPRRCARSWKACRR</sequence>
<dbReference type="EC" id="2.5.1.54" evidence="2"/>
<dbReference type="PATRIC" id="fig|1299334.3.peg.6870"/>
<name>X7ZWG7_MYCXE</name>
<evidence type="ECO:0000256" key="1">
    <source>
        <dbReference type="SAM" id="MobiDB-lite"/>
    </source>
</evidence>
<proteinExistence type="predicted"/>
<comment type="caution">
    <text evidence="2">The sequence shown here is derived from an EMBL/GenBank/DDBJ whole genome shotgun (WGS) entry which is preliminary data.</text>
</comment>
<organism evidence="2">
    <name type="scientific">Mycobacterium xenopi 4042</name>
    <dbReference type="NCBI Taxonomy" id="1299334"/>
    <lineage>
        <taxon>Bacteria</taxon>
        <taxon>Bacillati</taxon>
        <taxon>Actinomycetota</taxon>
        <taxon>Actinomycetes</taxon>
        <taxon>Mycobacteriales</taxon>
        <taxon>Mycobacteriaceae</taxon>
        <taxon>Mycobacterium</taxon>
    </lineage>
</organism>
<feature type="region of interest" description="Disordered" evidence="1">
    <location>
        <begin position="30"/>
        <end position="57"/>
    </location>
</feature>